<keyword evidence="1" id="KW-1133">Transmembrane helix</keyword>
<feature type="transmembrane region" description="Helical" evidence="1">
    <location>
        <begin position="280"/>
        <end position="299"/>
    </location>
</feature>
<proteinExistence type="predicted"/>
<sequence length="375" mass="42637">MKAETNSHEINDPSLSIPEENINSPRFEWLDQFRGMCVILYIIGIMSWGLSGEIVDGILPVGSTFYNHGWAISFKLFDQSPFDFPSIITIIDLGQPNLIFLVGFMQAYSFKRRENRFSKKSAWIHVFNRFGLLLATSVLFEDILLSHGLFTALFAGTFASLAWASLFGGVSAAYIRKADNRVMIGLIIMTIHAILYAIPGLNSFEFGFEHQIFYIPWKMINLSAISIVASGYSIYFLGQGEKFEPENILFRSRILPLCLIMFGANYLIDFLQWADNPHCTTSLAFLTIAISSLGMFVFYEFSRYDFKIPFFSAFGKNMWIMFIISPVLEWILIALIKDVVMASRWMALLLAGIFPLVLMGFIAKVLEKKKILVKL</sequence>
<organism evidence="2 3">
    <name type="scientific">Candidatus Lokiarchaeum ossiferum</name>
    <dbReference type="NCBI Taxonomy" id="2951803"/>
    <lineage>
        <taxon>Archaea</taxon>
        <taxon>Promethearchaeati</taxon>
        <taxon>Promethearchaeota</taxon>
        <taxon>Promethearchaeia</taxon>
        <taxon>Promethearchaeales</taxon>
        <taxon>Promethearchaeaceae</taxon>
        <taxon>Candidatus Lokiarchaeum</taxon>
    </lineage>
</organism>
<feature type="transmembrane region" description="Helical" evidence="1">
    <location>
        <begin position="250"/>
        <end position="268"/>
    </location>
</feature>
<accession>A0ABY6HVD8</accession>
<feature type="transmembrane region" description="Helical" evidence="1">
    <location>
        <begin position="182"/>
        <end position="199"/>
    </location>
</feature>
<name>A0ABY6HVD8_9ARCH</name>
<keyword evidence="1" id="KW-0472">Membrane</keyword>
<dbReference type="EMBL" id="CP104013">
    <property type="protein sequence ID" value="UYP47488.1"/>
    <property type="molecule type" value="Genomic_DNA"/>
</dbReference>
<evidence type="ECO:0000313" key="2">
    <source>
        <dbReference type="EMBL" id="UYP47488.1"/>
    </source>
</evidence>
<feature type="transmembrane region" description="Helical" evidence="1">
    <location>
        <begin position="342"/>
        <end position="366"/>
    </location>
</feature>
<evidence type="ECO:0008006" key="4">
    <source>
        <dbReference type="Google" id="ProtNLM"/>
    </source>
</evidence>
<evidence type="ECO:0000313" key="3">
    <source>
        <dbReference type="Proteomes" id="UP001208689"/>
    </source>
</evidence>
<dbReference type="Proteomes" id="UP001208689">
    <property type="component" value="Chromosome"/>
</dbReference>
<gene>
    <name evidence="2" type="ORF">NEF87_003773</name>
</gene>
<feature type="transmembrane region" description="Helical" evidence="1">
    <location>
        <begin position="33"/>
        <end position="50"/>
    </location>
</feature>
<feature type="transmembrane region" description="Helical" evidence="1">
    <location>
        <begin position="219"/>
        <end position="238"/>
    </location>
</feature>
<keyword evidence="1" id="KW-0812">Transmembrane</keyword>
<reference evidence="2" key="1">
    <citation type="submission" date="2022-09" db="EMBL/GenBank/DDBJ databases">
        <title>Actin cytoskeleton and complex cell architecture in an #Asgard archaeon.</title>
        <authorList>
            <person name="Ponce Toledo R.I."/>
            <person name="Schleper C."/>
            <person name="Rodrigues Oliveira T."/>
            <person name="Wollweber F."/>
            <person name="Xu J."/>
            <person name="Rittmann S."/>
            <person name="Klingl A."/>
            <person name="Pilhofer M."/>
        </authorList>
    </citation>
    <scope>NUCLEOTIDE SEQUENCE</scope>
    <source>
        <strain evidence="2">B-35</strain>
    </source>
</reference>
<keyword evidence="3" id="KW-1185">Reference proteome</keyword>
<feature type="transmembrane region" description="Helical" evidence="1">
    <location>
        <begin position="152"/>
        <end position="175"/>
    </location>
</feature>
<protein>
    <recommendedName>
        <fullName evidence="4">DUF5009 domain-containing protein</fullName>
    </recommendedName>
</protein>
<feature type="transmembrane region" description="Helical" evidence="1">
    <location>
        <begin position="319"/>
        <end position="336"/>
    </location>
</feature>
<feature type="transmembrane region" description="Helical" evidence="1">
    <location>
        <begin position="87"/>
        <end position="110"/>
    </location>
</feature>
<evidence type="ECO:0000256" key="1">
    <source>
        <dbReference type="SAM" id="Phobius"/>
    </source>
</evidence>
<feature type="transmembrane region" description="Helical" evidence="1">
    <location>
        <begin position="122"/>
        <end position="140"/>
    </location>
</feature>